<evidence type="ECO:0000256" key="14">
    <source>
        <dbReference type="PROSITE-ProRule" id="PRU01360"/>
    </source>
</evidence>
<dbReference type="EMBL" id="PJZH01000007">
    <property type="protein sequence ID" value="PLR36042.1"/>
    <property type="molecule type" value="Genomic_DNA"/>
</dbReference>
<dbReference type="Proteomes" id="UP000234503">
    <property type="component" value="Unassembled WGS sequence"/>
</dbReference>
<evidence type="ECO:0000313" key="22">
    <source>
        <dbReference type="Proteomes" id="UP000234503"/>
    </source>
</evidence>
<name>A0A2N5E4X5_9GAMM</name>
<comment type="caution">
    <text evidence="21">The sequence shown here is derived from an EMBL/GenBank/DDBJ whole genome shotgun (WGS) entry which is preliminary data.</text>
</comment>
<dbReference type="CDD" id="cd01347">
    <property type="entry name" value="ligand_gated_channel"/>
    <property type="match status" value="1"/>
</dbReference>
<comment type="similarity">
    <text evidence="2 14 17">Belongs to the TonB-dependent receptor family.</text>
</comment>
<keyword evidence="12 21" id="KW-0675">Receptor</keyword>
<dbReference type="InterPro" id="IPR010916">
    <property type="entry name" value="TonB_box_CS"/>
</dbReference>
<evidence type="ECO:0000256" key="15">
    <source>
        <dbReference type="PROSITE-ProRule" id="PRU10143"/>
    </source>
</evidence>
<comment type="subcellular location">
    <subcellularLocation>
        <location evidence="1 14">Cell outer membrane</location>
        <topology evidence="1 14">Multi-pass membrane protein</topology>
    </subcellularLocation>
</comment>
<feature type="short sequence motif" description="TonB C-terminal box" evidence="16">
    <location>
        <begin position="730"/>
        <end position="747"/>
    </location>
</feature>
<keyword evidence="8" id="KW-0408">Iron</keyword>
<keyword evidence="5" id="KW-0410">Iron transport</keyword>
<dbReference type="InterPro" id="IPR039426">
    <property type="entry name" value="TonB-dep_rcpt-like"/>
</dbReference>
<keyword evidence="22" id="KW-1185">Reference proteome</keyword>
<feature type="domain" description="TonB-dependent receptor-like beta-barrel" evidence="19">
    <location>
        <begin position="263"/>
        <end position="717"/>
    </location>
</feature>
<dbReference type="Gene3D" id="2.170.130.10">
    <property type="entry name" value="TonB-dependent receptor, plug domain"/>
    <property type="match status" value="1"/>
</dbReference>
<evidence type="ECO:0000256" key="7">
    <source>
        <dbReference type="ARBA" id="ARBA00022729"/>
    </source>
</evidence>
<gene>
    <name evidence="21" type="ORF">CYR32_09820</name>
</gene>
<dbReference type="AlphaFoldDB" id="A0A2N5E4X5"/>
<dbReference type="InterPro" id="IPR036942">
    <property type="entry name" value="Beta-barrel_TonB_sf"/>
</dbReference>
<protein>
    <submittedName>
        <fullName evidence="21">TonB-dependent siderophore receptor</fullName>
    </submittedName>
</protein>
<keyword evidence="11 14" id="KW-0472">Membrane</keyword>
<keyword evidence="10 15" id="KW-0798">TonB box</keyword>
<evidence type="ECO:0000256" key="11">
    <source>
        <dbReference type="ARBA" id="ARBA00023136"/>
    </source>
</evidence>
<feature type="signal peptide" evidence="18">
    <location>
        <begin position="1"/>
        <end position="27"/>
    </location>
</feature>
<keyword evidence="9" id="KW-0406">Ion transport</keyword>
<evidence type="ECO:0000256" key="8">
    <source>
        <dbReference type="ARBA" id="ARBA00023004"/>
    </source>
</evidence>
<evidence type="ECO:0000256" key="9">
    <source>
        <dbReference type="ARBA" id="ARBA00023065"/>
    </source>
</evidence>
<organism evidence="21 22">
    <name type="scientific">Chimaeribacter coloradensis</name>
    <dbReference type="NCBI Taxonomy" id="2060068"/>
    <lineage>
        <taxon>Bacteria</taxon>
        <taxon>Pseudomonadati</taxon>
        <taxon>Pseudomonadota</taxon>
        <taxon>Gammaproteobacteria</taxon>
        <taxon>Enterobacterales</taxon>
        <taxon>Yersiniaceae</taxon>
        <taxon>Chimaeribacter</taxon>
    </lineage>
</organism>
<dbReference type="PROSITE" id="PS01156">
    <property type="entry name" value="TONB_DEPENDENT_REC_2"/>
    <property type="match status" value="1"/>
</dbReference>
<dbReference type="InterPro" id="IPR010917">
    <property type="entry name" value="TonB_rcpt_CS"/>
</dbReference>
<evidence type="ECO:0000259" key="20">
    <source>
        <dbReference type="Pfam" id="PF07715"/>
    </source>
</evidence>
<sequence>MHATIKKTMLSSQIVLALAAAAGAANAAEQGAATTQQAQQAQQTQQAQQDDTLVVTASAPESTFNAGSNDLVPAYLDGQIANGGRLGFLGEQKAENVPFSIVSYTSKLLQDQQAHTLSDVLDNDASVESSYGYGNFSENYVIRGFSLATDDISYGGLYGVLPRQIVSTFFAERVELLKGSSAFLNGVPPGGTGVGGNVNIEPKRADASPLTRVSLDYTSASQVGGSLDLARRFGEDDRFGARVNLIHREGETAVDGEKRRLTGGSLGLDYRGDRFRGSLDMGVTHQTVHGGRPVVYTGSITRIPDAPSATTNYGQQWAYTDLETEFGMLKGEYDVADNWTIYGALGGSHNHEYGKYSSPTLANDAGDTTMSRMTVPYFSDNVSGNTGIRGTFDTGAVSHSVNIGYSNAYTKTRSAYTLTSATVRSNIYAPVAQSEPLTNRFSGGDMGDPHVRSRTRNQGYAISDTLSVLDERVQLIAGLRRQSIAVRNYGYDGVESGTFDETKVTPAFGLVLKPWENVSFYANHIEALQAGESGATTYNGLRVSNGGQTAGIITSKQDEIGVKTDFGRVAASLALFEITKPESMYQLSGDHYDYGNYGEVRNRGLELNLFGEPVYGVRLNGSLTLLDPKMTKTQDGTYDGKKAVGVPRYHWVVSGEYDLPGLAGVTATGKLIRTGSQYADEANTLQLPAWTRLDLGVRYDMQRTENNIVWRAGVENVTNEHYWASAAGGYLTQGDPRELKLSMTVDF</sequence>
<dbReference type="PROSITE" id="PS52016">
    <property type="entry name" value="TONB_DEPENDENT_REC_3"/>
    <property type="match status" value="1"/>
</dbReference>
<dbReference type="GO" id="GO:0015344">
    <property type="term" value="F:siderophore uptake transmembrane transporter activity"/>
    <property type="evidence" value="ECO:0007669"/>
    <property type="project" value="TreeGrafter"/>
</dbReference>
<dbReference type="PANTHER" id="PTHR32552">
    <property type="entry name" value="FERRICHROME IRON RECEPTOR-RELATED"/>
    <property type="match status" value="1"/>
</dbReference>
<dbReference type="GO" id="GO:0015891">
    <property type="term" value="P:siderophore transport"/>
    <property type="evidence" value="ECO:0007669"/>
    <property type="project" value="InterPro"/>
</dbReference>
<feature type="domain" description="TonB-dependent receptor plug" evidence="20">
    <location>
        <begin position="94"/>
        <end position="189"/>
    </location>
</feature>
<keyword evidence="4 14" id="KW-1134">Transmembrane beta strand</keyword>
<evidence type="ECO:0000256" key="5">
    <source>
        <dbReference type="ARBA" id="ARBA00022496"/>
    </source>
</evidence>
<accession>A0A2N5E4X5</accession>
<evidence type="ECO:0000256" key="17">
    <source>
        <dbReference type="RuleBase" id="RU003357"/>
    </source>
</evidence>
<reference evidence="21 22" key="1">
    <citation type="submission" date="2017-12" db="EMBL/GenBank/DDBJ databases">
        <title>Characterization of six clinical isolates of Enterochimera gen. nov., a novel genus of the Yersiniaciae family and the three species Enterochimera arupensis sp. nov., Enterochimera coloradensis sp. nov, and Enterochimera californica sp. nov.</title>
        <authorList>
            <person name="Rossi A."/>
            <person name="Fisher M."/>
        </authorList>
    </citation>
    <scope>NUCLEOTIDE SEQUENCE [LARGE SCALE GENOMIC DNA]</scope>
    <source>
        <strain evidence="22">2016-Iso4</strain>
    </source>
</reference>
<dbReference type="PROSITE" id="PS00430">
    <property type="entry name" value="TONB_DEPENDENT_REC_1"/>
    <property type="match status" value="1"/>
</dbReference>
<evidence type="ECO:0000256" key="3">
    <source>
        <dbReference type="ARBA" id="ARBA00022448"/>
    </source>
</evidence>
<dbReference type="InterPro" id="IPR010105">
    <property type="entry name" value="TonB_sidphr_rcpt"/>
</dbReference>
<evidence type="ECO:0000256" key="2">
    <source>
        <dbReference type="ARBA" id="ARBA00009810"/>
    </source>
</evidence>
<evidence type="ECO:0000256" key="13">
    <source>
        <dbReference type="ARBA" id="ARBA00023237"/>
    </source>
</evidence>
<dbReference type="GO" id="GO:0038023">
    <property type="term" value="F:signaling receptor activity"/>
    <property type="evidence" value="ECO:0007669"/>
    <property type="project" value="InterPro"/>
</dbReference>
<dbReference type="Gene3D" id="2.40.170.20">
    <property type="entry name" value="TonB-dependent receptor, beta-barrel domain"/>
    <property type="match status" value="1"/>
</dbReference>
<keyword evidence="13 14" id="KW-0998">Cell outer membrane</keyword>
<dbReference type="InterPro" id="IPR012910">
    <property type="entry name" value="Plug_dom"/>
</dbReference>
<dbReference type="OrthoDB" id="8732650at2"/>
<feature type="short sequence motif" description="TonB box" evidence="15">
    <location>
        <begin position="52"/>
        <end position="58"/>
    </location>
</feature>
<dbReference type="NCBIfam" id="TIGR01783">
    <property type="entry name" value="TonB-siderophor"/>
    <property type="match status" value="1"/>
</dbReference>
<dbReference type="InterPro" id="IPR000531">
    <property type="entry name" value="Beta-barrel_TonB"/>
</dbReference>
<evidence type="ECO:0000256" key="16">
    <source>
        <dbReference type="PROSITE-ProRule" id="PRU10144"/>
    </source>
</evidence>
<dbReference type="SUPFAM" id="SSF56935">
    <property type="entry name" value="Porins"/>
    <property type="match status" value="1"/>
</dbReference>
<evidence type="ECO:0000256" key="10">
    <source>
        <dbReference type="ARBA" id="ARBA00023077"/>
    </source>
</evidence>
<proteinExistence type="inferred from homology"/>
<dbReference type="GO" id="GO:0009279">
    <property type="term" value="C:cell outer membrane"/>
    <property type="evidence" value="ECO:0007669"/>
    <property type="project" value="UniProtKB-SubCell"/>
</dbReference>
<evidence type="ECO:0000313" key="21">
    <source>
        <dbReference type="EMBL" id="PLR36042.1"/>
    </source>
</evidence>
<dbReference type="PANTHER" id="PTHR32552:SF82">
    <property type="entry name" value="FCUA PROTEIN"/>
    <property type="match status" value="1"/>
</dbReference>
<evidence type="ECO:0000256" key="12">
    <source>
        <dbReference type="ARBA" id="ARBA00023170"/>
    </source>
</evidence>
<dbReference type="InterPro" id="IPR037066">
    <property type="entry name" value="Plug_dom_sf"/>
</dbReference>
<keyword evidence="3 14" id="KW-0813">Transport</keyword>
<evidence type="ECO:0000256" key="1">
    <source>
        <dbReference type="ARBA" id="ARBA00004571"/>
    </source>
</evidence>
<evidence type="ECO:0000256" key="18">
    <source>
        <dbReference type="SAM" id="SignalP"/>
    </source>
</evidence>
<dbReference type="RefSeq" id="WP_101824212.1">
    <property type="nucleotide sequence ID" value="NZ_PJZH01000007.1"/>
</dbReference>
<keyword evidence="7 18" id="KW-0732">Signal</keyword>
<dbReference type="Pfam" id="PF00593">
    <property type="entry name" value="TonB_dep_Rec_b-barrel"/>
    <property type="match status" value="1"/>
</dbReference>
<evidence type="ECO:0000256" key="4">
    <source>
        <dbReference type="ARBA" id="ARBA00022452"/>
    </source>
</evidence>
<feature type="chain" id="PRO_5014865901" evidence="18">
    <location>
        <begin position="28"/>
        <end position="747"/>
    </location>
</feature>
<evidence type="ECO:0000256" key="6">
    <source>
        <dbReference type="ARBA" id="ARBA00022692"/>
    </source>
</evidence>
<keyword evidence="6 14" id="KW-0812">Transmembrane</keyword>
<dbReference type="Pfam" id="PF07715">
    <property type="entry name" value="Plug"/>
    <property type="match status" value="1"/>
</dbReference>
<evidence type="ECO:0000259" key="19">
    <source>
        <dbReference type="Pfam" id="PF00593"/>
    </source>
</evidence>